<dbReference type="Pfam" id="PF04351">
    <property type="entry name" value="PilP"/>
    <property type="match status" value="1"/>
</dbReference>
<name>A0A0F3GWN0_9BACT</name>
<feature type="compositionally biased region" description="Basic and acidic residues" evidence="1">
    <location>
        <begin position="56"/>
        <end position="98"/>
    </location>
</feature>
<dbReference type="Gene3D" id="2.30.30.830">
    <property type="match status" value="1"/>
</dbReference>
<evidence type="ECO:0000256" key="2">
    <source>
        <dbReference type="SAM" id="Phobius"/>
    </source>
</evidence>
<sequence>MEVRCVMICKYMSKVVVISKICLMCFVVMMLSHCEKKDSRVGSVKQNSGETSSSAKDNKATEAEVPKEKKVEQKVPETNTVKEPEKGIKEEKVEQKEPGKIMDDASVEDAVKSVGAALGKNVKNYYNPSNRRDPFLSAPEQYYFKAELEKQAYEATKSEQDANERERAKTKKRKAFSPLEQVQIEQIRLAGIAIDSNSRYASVVVVGGIHAGKFFVITEGTFFGEHGGKISKILPDRIIVKEDVVEKDKTTPKEMAICLHSYNALGKGEKEEGCETVRR</sequence>
<feature type="transmembrane region" description="Helical" evidence="2">
    <location>
        <begin position="12"/>
        <end position="31"/>
    </location>
</feature>
<accession>A0A0F3GWN0</accession>
<organism evidence="3 4">
    <name type="scientific">Candidatus Magnetobacterium bavaricum</name>
    <dbReference type="NCBI Taxonomy" id="29290"/>
    <lineage>
        <taxon>Bacteria</taxon>
        <taxon>Pseudomonadati</taxon>
        <taxon>Nitrospirota</taxon>
        <taxon>Thermodesulfovibrionia</taxon>
        <taxon>Thermodesulfovibrionales</taxon>
        <taxon>Candidatus Magnetobacteriaceae</taxon>
        <taxon>Candidatus Magnetobacterium</taxon>
    </lineage>
</organism>
<keyword evidence="2" id="KW-0812">Transmembrane</keyword>
<evidence type="ECO:0000313" key="3">
    <source>
        <dbReference type="EMBL" id="KJU86311.1"/>
    </source>
</evidence>
<protein>
    <submittedName>
        <fullName evidence="3">Pilus assembly protein PilP</fullName>
    </submittedName>
</protein>
<dbReference type="EMBL" id="LACI01000653">
    <property type="protein sequence ID" value="KJU86311.1"/>
    <property type="molecule type" value="Genomic_DNA"/>
</dbReference>
<feature type="region of interest" description="Disordered" evidence="1">
    <location>
        <begin position="155"/>
        <end position="174"/>
    </location>
</feature>
<reference evidence="3 4" key="1">
    <citation type="submission" date="2015-02" db="EMBL/GenBank/DDBJ databases">
        <title>Single-cell genomics of uncultivated deep-branching MTB reveals a conserved set of magnetosome genes.</title>
        <authorList>
            <person name="Kolinko S."/>
            <person name="Richter M."/>
            <person name="Glockner F.O."/>
            <person name="Brachmann A."/>
            <person name="Schuler D."/>
        </authorList>
    </citation>
    <scope>NUCLEOTIDE SEQUENCE [LARGE SCALE GENOMIC DNA]</scope>
    <source>
        <strain evidence="3">TM-1</strain>
    </source>
</reference>
<dbReference type="Proteomes" id="UP000033423">
    <property type="component" value="Unassembled WGS sequence"/>
</dbReference>
<feature type="region of interest" description="Disordered" evidence="1">
    <location>
        <begin position="39"/>
        <end position="98"/>
    </location>
</feature>
<dbReference type="InterPro" id="IPR007446">
    <property type="entry name" value="PilP"/>
</dbReference>
<gene>
    <name evidence="3" type="ORF">MBAV_001500</name>
</gene>
<feature type="compositionally biased region" description="Basic and acidic residues" evidence="1">
    <location>
        <begin position="155"/>
        <end position="167"/>
    </location>
</feature>
<evidence type="ECO:0000256" key="1">
    <source>
        <dbReference type="SAM" id="MobiDB-lite"/>
    </source>
</evidence>
<dbReference type="AlphaFoldDB" id="A0A0F3GWN0"/>
<evidence type="ECO:0000313" key="4">
    <source>
        <dbReference type="Proteomes" id="UP000033423"/>
    </source>
</evidence>
<keyword evidence="4" id="KW-1185">Reference proteome</keyword>
<proteinExistence type="predicted"/>
<feature type="compositionally biased region" description="Polar residues" evidence="1">
    <location>
        <begin position="44"/>
        <end position="55"/>
    </location>
</feature>
<keyword evidence="2" id="KW-0472">Membrane</keyword>
<comment type="caution">
    <text evidence="3">The sequence shown here is derived from an EMBL/GenBank/DDBJ whole genome shotgun (WGS) entry which is preliminary data.</text>
</comment>
<keyword evidence="2" id="KW-1133">Transmembrane helix</keyword>